<accession>A0A1I5M9L8</accession>
<dbReference type="InterPro" id="IPR029062">
    <property type="entry name" value="Class_I_gatase-like"/>
</dbReference>
<dbReference type="PANTHER" id="PTHR40469">
    <property type="entry name" value="SECRETED GLYCOSYL HYDROLASE"/>
    <property type="match status" value="1"/>
</dbReference>
<dbReference type="STRING" id="1079859.SAMN04515674_101203"/>
<dbReference type="OrthoDB" id="1117240at2"/>
<sequence>MKAVLKLLTIFFLLSGALACSGQNSKPEFKVLVLAENGGHHILFSQRAAIWLDKLAQERNFSVEYLQNTEKVNEKYLSQFQLFIQLDYPPYGWTKEAETAFVKYISEGKGGWIGLHHATLLGEFDGFKMWDWFSDFMGGIRYKNYIPTFVSGKVNVEKSSHPVMKNVPSSFQINQEEWYIYDKSPRKNVQVLASVDESSYQPETGIKMGDHPVVWTNPAFKARNIYIFMGHSPKLFENEAYVQLFKNAIFWAANQKQ</sequence>
<evidence type="ECO:0000259" key="2">
    <source>
        <dbReference type="Pfam" id="PF06283"/>
    </source>
</evidence>
<evidence type="ECO:0000313" key="3">
    <source>
        <dbReference type="EMBL" id="SFP06328.1"/>
    </source>
</evidence>
<dbReference type="SUPFAM" id="SSF52317">
    <property type="entry name" value="Class I glutamine amidotransferase-like"/>
    <property type="match status" value="1"/>
</dbReference>
<organism evidence="3 4">
    <name type="scientific">Pseudarcicella hirudinis</name>
    <dbReference type="NCBI Taxonomy" id="1079859"/>
    <lineage>
        <taxon>Bacteria</taxon>
        <taxon>Pseudomonadati</taxon>
        <taxon>Bacteroidota</taxon>
        <taxon>Cytophagia</taxon>
        <taxon>Cytophagales</taxon>
        <taxon>Flectobacillaceae</taxon>
        <taxon>Pseudarcicella</taxon>
    </lineage>
</organism>
<reference evidence="3 4" key="1">
    <citation type="submission" date="2016-10" db="EMBL/GenBank/DDBJ databases">
        <authorList>
            <person name="de Groot N.N."/>
        </authorList>
    </citation>
    <scope>NUCLEOTIDE SEQUENCE [LARGE SCALE GENOMIC DNA]</scope>
    <source>
        <strain evidence="4">E92,LMG 26720,CCM 7988</strain>
    </source>
</reference>
<feature type="domain" description="ThuA-like" evidence="2">
    <location>
        <begin position="30"/>
        <end position="252"/>
    </location>
</feature>
<keyword evidence="1" id="KW-0732">Signal</keyword>
<dbReference type="Gene3D" id="3.40.50.880">
    <property type="match status" value="1"/>
</dbReference>
<dbReference type="InterPro" id="IPR029010">
    <property type="entry name" value="ThuA-like"/>
</dbReference>
<dbReference type="Proteomes" id="UP000199306">
    <property type="component" value="Unassembled WGS sequence"/>
</dbReference>
<dbReference type="EMBL" id="FOXH01000001">
    <property type="protein sequence ID" value="SFP06328.1"/>
    <property type="molecule type" value="Genomic_DNA"/>
</dbReference>
<dbReference type="RefSeq" id="WP_092010791.1">
    <property type="nucleotide sequence ID" value="NZ_FOXH01000001.1"/>
</dbReference>
<protein>
    <recommendedName>
        <fullName evidence="2">ThuA-like domain-containing protein</fullName>
    </recommendedName>
</protein>
<proteinExistence type="predicted"/>
<dbReference type="PANTHER" id="PTHR40469:SF2">
    <property type="entry name" value="GALACTOSE-BINDING DOMAIN-LIKE SUPERFAMILY PROTEIN"/>
    <property type="match status" value="1"/>
</dbReference>
<dbReference type="PROSITE" id="PS51257">
    <property type="entry name" value="PROKAR_LIPOPROTEIN"/>
    <property type="match status" value="1"/>
</dbReference>
<gene>
    <name evidence="3" type="ORF">SAMN04515674_101203</name>
</gene>
<keyword evidence="4" id="KW-1185">Reference proteome</keyword>
<evidence type="ECO:0000256" key="1">
    <source>
        <dbReference type="SAM" id="SignalP"/>
    </source>
</evidence>
<name>A0A1I5M9L8_9BACT</name>
<dbReference type="Pfam" id="PF06283">
    <property type="entry name" value="ThuA"/>
    <property type="match status" value="1"/>
</dbReference>
<evidence type="ECO:0000313" key="4">
    <source>
        <dbReference type="Proteomes" id="UP000199306"/>
    </source>
</evidence>
<feature type="chain" id="PRO_5011590085" description="ThuA-like domain-containing protein" evidence="1">
    <location>
        <begin position="20"/>
        <end position="257"/>
    </location>
</feature>
<dbReference type="AlphaFoldDB" id="A0A1I5M9L8"/>
<feature type="signal peptide" evidence="1">
    <location>
        <begin position="1"/>
        <end position="19"/>
    </location>
</feature>